<dbReference type="EMBL" id="MGES01000008">
    <property type="protein sequence ID" value="OGL89300.1"/>
    <property type="molecule type" value="Genomic_DNA"/>
</dbReference>
<protein>
    <recommendedName>
        <fullName evidence="6">Glycosyl transferase family 1 domain-containing protein</fullName>
    </recommendedName>
</protein>
<evidence type="ECO:0000256" key="1">
    <source>
        <dbReference type="ARBA" id="ARBA00022679"/>
    </source>
</evidence>
<accession>A0A1F7VFI4</accession>
<keyword evidence="1" id="KW-0808">Transferase</keyword>
<dbReference type="InterPro" id="IPR001296">
    <property type="entry name" value="Glyco_trans_1"/>
</dbReference>
<gene>
    <name evidence="4" type="ORF">A3H75_01605</name>
</gene>
<dbReference type="SUPFAM" id="SSF53756">
    <property type="entry name" value="UDP-Glycosyltransferase/glycogen phosphorylase"/>
    <property type="match status" value="1"/>
</dbReference>
<organism evidence="4 5">
    <name type="scientific">Candidatus Uhrbacteria bacterium RIFCSPLOWO2_02_FULL_51_9</name>
    <dbReference type="NCBI Taxonomy" id="1802410"/>
    <lineage>
        <taxon>Bacteria</taxon>
        <taxon>Candidatus Uhriibacteriota</taxon>
    </lineage>
</organism>
<evidence type="ECO:0000259" key="3">
    <source>
        <dbReference type="Pfam" id="PF13439"/>
    </source>
</evidence>
<dbReference type="AlphaFoldDB" id="A0A1F7VFI4"/>
<dbReference type="Proteomes" id="UP000176678">
    <property type="component" value="Unassembled WGS sequence"/>
</dbReference>
<evidence type="ECO:0008006" key="6">
    <source>
        <dbReference type="Google" id="ProtNLM"/>
    </source>
</evidence>
<dbReference type="Pfam" id="PF00534">
    <property type="entry name" value="Glycos_transf_1"/>
    <property type="match status" value="1"/>
</dbReference>
<dbReference type="GO" id="GO:0016757">
    <property type="term" value="F:glycosyltransferase activity"/>
    <property type="evidence" value="ECO:0007669"/>
    <property type="project" value="InterPro"/>
</dbReference>
<dbReference type="CDD" id="cd03809">
    <property type="entry name" value="GT4_MtfB-like"/>
    <property type="match status" value="1"/>
</dbReference>
<name>A0A1F7VFI4_9BACT</name>
<dbReference type="STRING" id="1802410.A3H75_01605"/>
<dbReference type="PANTHER" id="PTHR46401:SF2">
    <property type="entry name" value="GLYCOSYLTRANSFERASE WBBK-RELATED"/>
    <property type="match status" value="1"/>
</dbReference>
<comment type="caution">
    <text evidence="4">The sequence shown here is derived from an EMBL/GenBank/DDBJ whole genome shotgun (WGS) entry which is preliminary data.</text>
</comment>
<dbReference type="Pfam" id="PF13439">
    <property type="entry name" value="Glyco_transf_4"/>
    <property type="match status" value="1"/>
</dbReference>
<evidence type="ECO:0000313" key="4">
    <source>
        <dbReference type="EMBL" id="OGL89300.1"/>
    </source>
</evidence>
<reference evidence="4 5" key="1">
    <citation type="journal article" date="2016" name="Nat. Commun.">
        <title>Thousands of microbial genomes shed light on interconnected biogeochemical processes in an aquifer system.</title>
        <authorList>
            <person name="Anantharaman K."/>
            <person name="Brown C.T."/>
            <person name="Hug L.A."/>
            <person name="Sharon I."/>
            <person name="Castelle C.J."/>
            <person name="Probst A.J."/>
            <person name="Thomas B.C."/>
            <person name="Singh A."/>
            <person name="Wilkins M.J."/>
            <person name="Karaoz U."/>
            <person name="Brodie E.L."/>
            <person name="Williams K.H."/>
            <person name="Hubbard S.S."/>
            <person name="Banfield J.F."/>
        </authorList>
    </citation>
    <scope>NUCLEOTIDE SEQUENCE [LARGE SCALE GENOMIC DNA]</scope>
</reference>
<evidence type="ECO:0000259" key="2">
    <source>
        <dbReference type="Pfam" id="PF00534"/>
    </source>
</evidence>
<sequence length="414" mass="47153">MYHIHGGHGRYLRELIVNLEELDTTNRYTIILKPEGAALYIPKNPNFKTIVTGTHWYTLGEQISFLRLLNKLHADLVHFPHWNVPLLYRRPFVVTIHDLILCEYPTSAVSTRNPLIFWVKYAGFQIILRHALTHAEHIITVSETTRDQITDHFPELLTETTPIHLATSVPHVISSESRHSRDESRNLNVEIPRLRPASQDFARDDDLRRHFLYLGTAYPHKNLPFLLHAFHQFGIRYGRTYQLILAGAGSIFYDRLLATDTAKTLLENGDLIYKEAPDDAALEELYTNATTVICPSLMEGFGLPALEAAARGVPVIASRIPAFQEVLGDTAIYFNPHNIESLIAALCHSGARRLDDAIESREDKERDPIAPTTSALHDDNLRDKLLSRAQQFSWRKTAEKTLRIYQLTNCQVLA</sequence>
<dbReference type="InterPro" id="IPR028098">
    <property type="entry name" value="Glyco_trans_4-like_N"/>
</dbReference>
<dbReference type="Gene3D" id="3.40.50.2000">
    <property type="entry name" value="Glycogen Phosphorylase B"/>
    <property type="match status" value="2"/>
</dbReference>
<feature type="domain" description="Glycosyl transferase family 1" evidence="2">
    <location>
        <begin position="209"/>
        <end position="346"/>
    </location>
</feature>
<evidence type="ECO:0000313" key="5">
    <source>
        <dbReference type="Proteomes" id="UP000176678"/>
    </source>
</evidence>
<dbReference type="PANTHER" id="PTHR46401">
    <property type="entry name" value="GLYCOSYLTRANSFERASE WBBK-RELATED"/>
    <property type="match status" value="1"/>
</dbReference>
<feature type="domain" description="Glycosyltransferase subfamily 4-like N-terminal" evidence="3">
    <location>
        <begin position="6"/>
        <end position="154"/>
    </location>
</feature>
<proteinExistence type="predicted"/>